<keyword evidence="1" id="KW-0812">Transmembrane</keyword>
<evidence type="ECO:0000313" key="3">
    <source>
        <dbReference type="Proteomes" id="UP000886758"/>
    </source>
</evidence>
<dbReference type="AlphaFoldDB" id="A0A9D1KHY3"/>
<dbReference type="EMBL" id="DVLF01000060">
    <property type="protein sequence ID" value="HIT49745.1"/>
    <property type="molecule type" value="Genomic_DNA"/>
</dbReference>
<sequence>MSKKYVFTIVFVLFLSLLLIGGSITQDTETGSGDFDTTFYVEDNGNLFIKLAKILDQLCFFIVDIVVSGISNVFNLILGG</sequence>
<protein>
    <submittedName>
        <fullName evidence="2">Uncharacterized protein</fullName>
    </submittedName>
</protein>
<organism evidence="2 3">
    <name type="scientific">Candidatus Pelethenecus faecipullorum</name>
    <dbReference type="NCBI Taxonomy" id="2840900"/>
    <lineage>
        <taxon>Bacteria</taxon>
        <taxon>Bacillati</taxon>
        <taxon>Mycoplasmatota</taxon>
        <taxon>Mollicutes</taxon>
        <taxon>Candidatus Pelethenecus</taxon>
    </lineage>
</organism>
<feature type="transmembrane region" description="Helical" evidence="1">
    <location>
        <begin position="54"/>
        <end position="78"/>
    </location>
</feature>
<keyword evidence="1" id="KW-1133">Transmembrane helix</keyword>
<accession>A0A9D1KHY3</accession>
<reference evidence="2" key="1">
    <citation type="submission" date="2020-10" db="EMBL/GenBank/DDBJ databases">
        <authorList>
            <person name="Gilroy R."/>
        </authorList>
    </citation>
    <scope>NUCLEOTIDE SEQUENCE</scope>
    <source>
        <strain evidence="2">ChiW17-6978</strain>
    </source>
</reference>
<evidence type="ECO:0000256" key="1">
    <source>
        <dbReference type="SAM" id="Phobius"/>
    </source>
</evidence>
<gene>
    <name evidence="2" type="ORF">IAD46_01830</name>
</gene>
<name>A0A9D1KHY3_9MOLU</name>
<proteinExistence type="predicted"/>
<comment type="caution">
    <text evidence="2">The sequence shown here is derived from an EMBL/GenBank/DDBJ whole genome shotgun (WGS) entry which is preliminary data.</text>
</comment>
<reference evidence="2" key="2">
    <citation type="journal article" date="2021" name="PeerJ">
        <title>Extensive microbial diversity within the chicken gut microbiome revealed by metagenomics and culture.</title>
        <authorList>
            <person name="Gilroy R."/>
            <person name="Ravi A."/>
            <person name="Getino M."/>
            <person name="Pursley I."/>
            <person name="Horton D.L."/>
            <person name="Alikhan N.F."/>
            <person name="Baker D."/>
            <person name="Gharbi K."/>
            <person name="Hall N."/>
            <person name="Watson M."/>
            <person name="Adriaenssens E.M."/>
            <person name="Foster-Nyarko E."/>
            <person name="Jarju S."/>
            <person name="Secka A."/>
            <person name="Antonio M."/>
            <person name="Oren A."/>
            <person name="Chaudhuri R.R."/>
            <person name="La Ragione R."/>
            <person name="Hildebrand F."/>
            <person name="Pallen M.J."/>
        </authorList>
    </citation>
    <scope>NUCLEOTIDE SEQUENCE</scope>
    <source>
        <strain evidence="2">ChiW17-6978</strain>
    </source>
</reference>
<keyword evidence="1" id="KW-0472">Membrane</keyword>
<dbReference type="Proteomes" id="UP000886758">
    <property type="component" value="Unassembled WGS sequence"/>
</dbReference>
<evidence type="ECO:0000313" key="2">
    <source>
        <dbReference type="EMBL" id="HIT49745.1"/>
    </source>
</evidence>